<dbReference type="Proteomes" id="UP001060215">
    <property type="component" value="Chromosome 11"/>
</dbReference>
<dbReference type="EMBL" id="CM045768">
    <property type="protein sequence ID" value="KAI7984420.1"/>
    <property type="molecule type" value="Genomic_DNA"/>
</dbReference>
<organism evidence="1 2">
    <name type="scientific">Camellia lanceoleosa</name>
    <dbReference type="NCBI Taxonomy" id="1840588"/>
    <lineage>
        <taxon>Eukaryota</taxon>
        <taxon>Viridiplantae</taxon>
        <taxon>Streptophyta</taxon>
        <taxon>Embryophyta</taxon>
        <taxon>Tracheophyta</taxon>
        <taxon>Spermatophyta</taxon>
        <taxon>Magnoliopsida</taxon>
        <taxon>eudicotyledons</taxon>
        <taxon>Gunneridae</taxon>
        <taxon>Pentapetalae</taxon>
        <taxon>asterids</taxon>
        <taxon>Ericales</taxon>
        <taxon>Theaceae</taxon>
        <taxon>Camellia</taxon>
    </lineage>
</organism>
<evidence type="ECO:0000313" key="2">
    <source>
        <dbReference type="Proteomes" id="UP001060215"/>
    </source>
</evidence>
<comment type="caution">
    <text evidence="1">The sequence shown here is derived from an EMBL/GenBank/DDBJ whole genome shotgun (WGS) entry which is preliminary data.</text>
</comment>
<name>A0ACC0F723_9ERIC</name>
<reference evidence="1 2" key="1">
    <citation type="journal article" date="2022" name="Plant J.">
        <title>Chromosome-level genome of Camellia lanceoleosa provides a valuable resource for understanding genome evolution and self-incompatibility.</title>
        <authorList>
            <person name="Gong W."/>
            <person name="Xiao S."/>
            <person name="Wang L."/>
            <person name="Liao Z."/>
            <person name="Chang Y."/>
            <person name="Mo W."/>
            <person name="Hu G."/>
            <person name="Li W."/>
            <person name="Zhao G."/>
            <person name="Zhu H."/>
            <person name="Hu X."/>
            <person name="Ji K."/>
            <person name="Xiang X."/>
            <person name="Song Q."/>
            <person name="Yuan D."/>
            <person name="Jin S."/>
            <person name="Zhang L."/>
        </authorList>
    </citation>
    <scope>NUCLEOTIDE SEQUENCE [LARGE SCALE GENOMIC DNA]</scope>
    <source>
        <strain evidence="1">SQ_2022a</strain>
    </source>
</reference>
<sequence length="330" mass="36428">MSNGGNTHWCHQCRHPVRLRGHNLVCPYCNGGFVQELNEVVDTGQHDFFGLHSEDDSDFGYVEPFVDPRFGIMDAFAAVMRQRMAGRNPNFDVRARSGVVPENSTPFGSSPWLVFHGQVPVRVTDNGFDFFFNGGPRTGRRRAGFGDLFTGQGLEELIEQLTMNDRQGPPPAPRSSIEAMPTIRIMQRHLNTDSHCPVCKDKFELGCEAREMPCNHIYHSDCIVPWLVQHNSCPVCRLELPPLGSGFAHSSNPISSGGDGSTTMSTGGDSSSRENGGSNQGRRSPLSYLWPFHSSNQNGSHHGESGGGSGSTTTYEENNGMNYPQWPYNY</sequence>
<gene>
    <name evidence="1" type="ORF">LOK49_LG15G02393</name>
</gene>
<keyword evidence="2" id="KW-1185">Reference proteome</keyword>
<protein>
    <submittedName>
        <fullName evidence="1">E3 ubiquitin-protein ligase RHC1A</fullName>
    </submittedName>
</protein>
<evidence type="ECO:0000313" key="1">
    <source>
        <dbReference type="EMBL" id="KAI7984420.1"/>
    </source>
</evidence>
<accession>A0ACC0F723</accession>
<proteinExistence type="predicted"/>